<evidence type="ECO:0000313" key="2">
    <source>
        <dbReference type="Proteomes" id="UP000694888"/>
    </source>
</evidence>
<organism evidence="2 3">
    <name type="scientific">Aplysia californica</name>
    <name type="common">California sea hare</name>
    <dbReference type="NCBI Taxonomy" id="6500"/>
    <lineage>
        <taxon>Eukaryota</taxon>
        <taxon>Metazoa</taxon>
        <taxon>Spiralia</taxon>
        <taxon>Lophotrochozoa</taxon>
        <taxon>Mollusca</taxon>
        <taxon>Gastropoda</taxon>
        <taxon>Heterobranchia</taxon>
        <taxon>Euthyneura</taxon>
        <taxon>Tectipleura</taxon>
        <taxon>Aplysiida</taxon>
        <taxon>Aplysioidea</taxon>
        <taxon>Aplysiidae</taxon>
        <taxon>Aplysia</taxon>
    </lineage>
</organism>
<dbReference type="PANTHER" id="PTHR11538">
    <property type="entry name" value="PHENYLALANYL-TRNA SYNTHETASE"/>
    <property type="match status" value="1"/>
</dbReference>
<dbReference type="RefSeq" id="XP_005093631.1">
    <property type="nucleotide sequence ID" value="XM_005093574.3"/>
</dbReference>
<keyword evidence="2" id="KW-1185">Reference proteome</keyword>
<dbReference type="InterPro" id="IPR005121">
    <property type="entry name" value="Fdx_antiC-bd"/>
</dbReference>
<reference evidence="3" key="1">
    <citation type="submission" date="2025-08" db="UniProtKB">
        <authorList>
            <consortium name="RefSeq"/>
        </authorList>
    </citation>
    <scope>IDENTIFICATION</scope>
</reference>
<protein>
    <submittedName>
        <fullName evidence="3">Uncharacterized protein LOC101851021 isoform X1</fullName>
    </submittedName>
</protein>
<sequence>MDSACHGRVLLVGDGDFSFTVSLLKLSTLQPSQVISSNIETPATIQQHKLASDNMKAIQDLGGLVLLETDARELHTHPIISQYKYARIIFNFPLADRHNIKKNRALLADFFASCASILSEDGQIMVTLCKGQGGTPADNPMRSWHDSWQVVAMATNSGFLLTDVMLFDATKYPEYHSVGFRFQDKSFNTGGGLTHVFERAPLVEVGEAVARTSILCGDVAYSCSSYIADRRKRNLLHEANNPVSLVCRVLKQTVSQNLELDCKDVEDDFLFVKGHRSRAVVNLCQPCAGSSTLTGSSARQLDVDDEGTVEQKTVKEKKEEFNVTLQNKEKLSSNTLAHGIVQDKTTPTERLHEHHDDVSTTFSQLGLILPSEPEAVYSAIKRTPKSCQGADGDSACQEGVHELSGDAEMKSETLEEDPSQRVFHLRTSLLEVAGDLWSHSVADSSSVGTASSVLGTDGSVGQGRGKCVAFTGQCYQPCDVRPGHLPVTHELLMIHGPGGVVERSTLFDSPKDSSCTDGHSSPPNETLATYSSFDKDKLIPDSVLSKVIAACNTSSLCSDWCFEVRPADQTCEVLIESLDSVTDLKTVQLRRQCREDDTEKFDKTVCTVGLLCSADVCGQKCEICLLSLDNIAGAVCSLPNSRLLWSLRDKFTQQFHASGFPHVYQPFSLFPMKLVHDLSFWLKDSEETVDEYELADAVRCVAGDFVVRVQLIDTYQDQESGQRSRCYRLHFLSHDQALPYLTSWKLQSLIRMEVARRMGVTLR</sequence>
<dbReference type="SUPFAM" id="SSF54991">
    <property type="entry name" value="Anticodon-binding domain of PheRS"/>
    <property type="match status" value="1"/>
</dbReference>
<dbReference type="Pfam" id="PF10354">
    <property type="entry name" value="BMT5-like"/>
    <property type="match status" value="1"/>
</dbReference>
<dbReference type="PANTHER" id="PTHR11538:SF26">
    <property type="entry name" value="FERREDOXIN-FOLD ANTICODON-BINDING DOMAIN-CONTAINING PROTEIN 1"/>
    <property type="match status" value="1"/>
</dbReference>
<dbReference type="InterPro" id="IPR019446">
    <property type="entry name" value="BMT5-like"/>
</dbReference>
<dbReference type="SMART" id="SM00896">
    <property type="entry name" value="FDX-ACB"/>
    <property type="match status" value="1"/>
</dbReference>
<name>A0ABM0JH97_APLCA</name>
<gene>
    <name evidence="3" type="primary">LOC101851021</name>
</gene>
<accession>A0ABM0JH97</accession>
<dbReference type="InterPro" id="IPR036690">
    <property type="entry name" value="Fdx_antiC-bd_sf"/>
</dbReference>
<dbReference type="PROSITE" id="PS51447">
    <property type="entry name" value="FDX_ACB"/>
    <property type="match status" value="1"/>
</dbReference>
<dbReference type="GeneID" id="101851021"/>
<evidence type="ECO:0000259" key="1">
    <source>
        <dbReference type="PROSITE" id="PS51447"/>
    </source>
</evidence>
<dbReference type="Gene3D" id="3.30.70.380">
    <property type="entry name" value="Ferrodoxin-fold anticodon-binding domain"/>
    <property type="match status" value="1"/>
</dbReference>
<feature type="domain" description="FDX-ACB" evidence="1">
    <location>
        <begin position="658"/>
        <end position="763"/>
    </location>
</feature>
<proteinExistence type="predicted"/>
<dbReference type="Proteomes" id="UP000694888">
    <property type="component" value="Unplaced"/>
</dbReference>
<evidence type="ECO:0000313" key="3">
    <source>
        <dbReference type="RefSeq" id="XP_005093631.1"/>
    </source>
</evidence>